<sequence length="307" mass="34124">MERVIVTGATSMIGEALIEECLKHGISVCAVIRKDTARKDRLPEDPHLELVECSLEELETLPEKVNGTFDTFYHIAWGYTGAARNKSVRLQSKNIDYTLEAVEAAAKLGCRRFIGAGSQAEYGPLDLEKIGPDAPEHPTTAYGTSKLAAGKLSKLLCKELGMEWIWPRIFSVYGIYDKESTMVMTALRQFLAGEETAFTPGEQEWDYLYSRDAGNAFYLIGEKGKDGSIYCVGSGKAKPLREYIYQIRDTAAPDATPGIGKKAYGTQPVMHLCADISSLKNDTGFEPAYEFSSGIREMIRWMKERDK</sequence>
<comment type="similarity">
    <text evidence="1">Belongs to the NAD(P)-dependent epimerase/dehydratase family.</text>
</comment>
<accession>A0A4Q1RE91</accession>
<dbReference type="AlphaFoldDB" id="A0A4Q1RE91"/>
<dbReference type="SUPFAM" id="SSF51735">
    <property type="entry name" value="NAD(P)-binding Rossmann-fold domains"/>
    <property type="match status" value="1"/>
</dbReference>
<reference evidence="3 4" key="1">
    <citation type="submission" date="2019-01" db="EMBL/GenBank/DDBJ databases">
        <title>Blautia sp. nov. KGMB01111 isolated human feces.</title>
        <authorList>
            <person name="Park J.-E."/>
            <person name="Kim J.-S."/>
            <person name="Park S.-H."/>
        </authorList>
    </citation>
    <scope>NUCLEOTIDE SEQUENCE [LARGE SCALE GENOMIC DNA]</scope>
    <source>
        <strain evidence="3 4">KGMB01111</strain>
    </source>
</reference>
<protein>
    <submittedName>
        <fullName evidence="3">NAD(P)-dependent oxidoreductase</fullName>
    </submittedName>
</protein>
<comment type="caution">
    <text evidence="3">The sequence shown here is derived from an EMBL/GenBank/DDBJ whole genome shotgun (WGS) entry which is preliminary data.</text>
</comment>
<dbReference type="OrthoDB" id="9789543at2"/>
<evidence type="ECO:0000313" key="4">
    <source>
        <dbReference type="Proteomes" id="UP000290106"/>
    </source>
</evidence>
<gene>
    <name evidence="3" type="ORF">ETP43_00355</name>
</gene>
<dbReference type="RefSeq" id="WP_129256727.1">
    <property type="nucleotide sequence ID" value="NZ_SDKC01000001.1"/>
</dbReference>
<dbReference type="Proteomes" id="UP000290106">
    <property type="component" value="Unassembled WGS sequence"/>
</dbReference>
<dbReference type="Gene3D" id="3.40.50.720">
    <property type="entry name" value="NAD(P)-binding Rossmann-like Domain"/>
    <property type="match status" value="1"/>
</dbReference>
<feature type="domain" description="NAD-dependent epimerase/dehydratase" evidence="2">
    <location>
        <begin position="4"/>
        <end position="233"/>
    </location>
</feature>
<evidence type="ECO:0000259" key="2">
    <source>
        <dbReference type="Pfam" id="PF01370"/>
    </source>
</evidence>
<evidence type="ECO:0000256" key="1">
    <source>
        <dbReference type="ARBA" id="ARBA00007637"/>
    </source>
</evidence>
<name>A0A4Q1RE91_9FIRM</name>
<proteinExistence type="inferred from homology"/>
<dbReference type="InterPro" id="IPR001509">
    <property type="entry name" value="Epimerase_deHydtase"/>
</dbReference>
<dbReference type="EMBL" id="SDKC01000001">
    <property type="protein sequence ID" value="RXS73853.1"/>
    <property type="molecule type" value="Genomic_DNA"/>
</dbReference>
<keyword evidence="4" id="KW-1185">Reference proteome</keyword>
<dbReference type="Pfam" id="PF01370">
    <property type="entry name" value="Epimerase"/>
    <property type="match status" value="1"/>
</dbReference>
<dbReference type="InterPro" id="IPR036291">
    <property type="entry name" value="NAD(P)-bd_dom_sf"/>
</dbReference>
<evidence type="ECO:0000313" key="3">
    <source>
        <dbReference type="EMBL" id="RXS73853.1"/>
    </source>
</evidence>
<dbReference type="PANTHER" id="PTHR43000">
    <property type="entry name" value="DTDP-D-GLUCOSE 4,6-DEHYDRATASE-RELATED"/>
    <property type="match status" value="1"/>
</dbReference>
<organism evidence="3 4">
    <name type="scientific">Blautia faecicola</name>
    <dbReference type="NCBI Taxonomy" id="2509240"/>
    <lineage>
        <taxon>Bacteria</taxon>
        <taxon>Bacillati</taxon>
        <taxon>Bacillota</taxon>
        <taxon>Clostridia</taxon>
        <taxon>Lachnospirales</taxon>
        <taxon>Lachnospiraceae</taxon>
        <taxon>Blautia</taxon>
    </lineage>
</organism>